<sequence>SSDLAILIAGLGVLDAGLGLGRTYLAARVGAEVVASLRTKLFEHVQKMPLAFFSRTQTGALVNRLVTDARGAR</sequence>
<dbReference type="GO" id="GO:0016020">
    <property type="term" value="C:membrane"/>
    <property type="evidence" value="ECO:0007669"/>
    <property type="project" value="InterPro"/>
</dbReference>
<reference evidence="5" key="1">
    <citation type="submission" date="2013-08" db="EMBL/GenBank/DDBJ databases">
        <authorList>
            <person name="Mendez C."/>
            <person name="Richter M."/>
            <person name="Ferrer M."/>
            <person name="Sanchez J."/>
        </authorList>
    </citation>
    <scope>NUCLEOTIDE SEQUENCE</scope>
</reference>
<dbReference type="PROSITE" id="PS50929">
    <property type="entry name" value="ABC_TM1F"/>
    <property type="match status" value="1"/>
</dbReference>
<comment type="caution">
    <text evidence="5">The sequence shown here is derived from an EMBL/GenBank/DDBJ whole genome shotgun (WGS) entry which is preliminary data.</text>
</comment>
<organism evidence="5">
    <name type="scientific">mine drainage metagenome</name>
    <dbReference type="NCBI Taxonomy" id="410659"/>
    <lineage>
        <taxon>unclassified sequences</taxon>
        <taxon>metagenomes</taxon>
        <taxon>ecological metagenomes</taxon>
    </lineage>
</organism>
<evidence type="ECO:0000256" key="2">
    <source>
        <dbReference type="ARBA" id="ARBA00022989"/>
    </source>
</evidence>
<dbReference type="SUPFAM" id="SSF90123">
    <property type="entry name" value="ABC transporter transmembrane region"/>
    <property type="match status" value="1"/>
</dbReference>
<dbReference type="EMBL" id="AUZX01004996">
    <property type="protein sequence ID" value="EQD69445.1"/>
    <property type="molecule type" value="Genomic_DNA"/>
</dbReference>
<dbReference type="AlphaFoldDB" id="T1CLD1"/>
<evidence type="ECO:0000256" key="1">
    <source>
        <dbReference type="ARBA" id="ARBA00022692"/>
    </source>
</evidence>
<gene>
    <name evidence="5" type="ORF">B1A_06911</name>
</gene>
<dbReference type="Pfam" id="PF00664">
    <property type="entry name" value="ABC_membrane"/>
    <property type="match status" value="1"/>
</dbReference>
<reference evidence="5" key="2">
    <citation type="journal article" date="2014" name="ISME J.">
        <title>Microbial stratification in low pH oxic and suboxic macroscopic growths along an acid mine drainage.</title>
        <authorList>
            <person name="Mendez-Garcia C."/>
            <person name="Mesa V."/>
            <person name="Sprenger R.R."/>
            <person name="Richter M."/>
            <person name="Diez M.S."/>
            <person name="Solano J."/>
            <person name="Bargiela R."/>
            <person name="Golyshina O.V."/>
            <person name="Manteca A."/>
            <person name="Ramos J.L."/>
            <person name="Gallego J.R."/>
            <person name="Llorente I."/>
            <person name="Martins Dos Santos V.A."/>
            <person name="Jensen O.N."/>
            <person name="Pelaez A.I."/>
            <person name="Sanchez J."/>
            <person name="Ferrer M."/>
        </authorList>
    </citation>
    <scope>NUCLEOTIDE SEQUENCE</scope>
</reference>
<dbReference type="Gene3D" id="1.20.1560.10">
    <property type="entry name" value="ABC transporter type 1, transmembrane domain"/>
    <property type="match status" value="1"/>
</dbReference>
<evidence type="ECO:0000259" key="4">
    <source>
        <dbReference type="PROSITE" id="PS50929"/>
    </source>
</evidence>
<dbReference type="GO" id="GO:0005524">
    <property type="term" value="F:ATP binding"/>
    <property type="evidence" value="ECO:0007669"/>
    <property type="project" value="InterPro"/>
</dbReference>
<accession>T1CLD1</accession>
<feature type="non-terminal residue" evidence="5">
    <location>
        <position position="1"/>
    </location>
</feature>
<protein>
    <submittedName>
        <fullName evidence="5">ABC transporter, transmembrane region domain protein</fullName>
    </submittedName>
</protein>
<keyword evidence="2" id="KW-1133">Transmembrane helix</keyword>
<dbReference type="GO" id="GO:0140359">
    <property type="term" value="F:ABC-type transporter activity"/>
    <property type="evidence" value="ECO:0007669"/>
    <property type="project" value="InterPro"/>
</dbReference>
<dbReference type="InterPro" id="IPR011527">
    <property type="entry name" value="ABC1_TM_dom"/>
</dbReference>
<dbReference type="InterPro" id="IPR036640">
    <property type="entry name" value="ABC1_TM_sf"/>
</dbReference>
<proteinExistence type="predicted"/>
<feature type="non-terminal residue" evidence="5">
    <location>
        <position position="73"/>
    </location>
</feature>
<evidence type="ECO:0000313" key="5">
    <source>
        <dbReference type="EMBL" id="EQD69445.1"/>
    </source>
</evidence>
<feature type="domain" description="ABC transmembrane type-1" evidence="4">
    <location>
        <begin position="1"/>
        <end position="73"/>
    </location>
</feature>
<evidence type="ECO:0000256" key="3">
    <source>
        <dbReference type="ARBA" id="ARBA00023136"/>
    </source>
</evidence>
<keyword evidence="1 5" id="KW-0812">Transmembrane</keyword>
<keyword evidence="3" id="KW-0472">Membrane</keyword>
<name>T1CLD1_9ZZZZ</name>